<dbReference type="RefSeq" id="WP_012963564.1">
    <property type="nucleotide sequence ID" value="NC_013799.1"/>
</dbReference>
<feature type="transmembrane region" description="Helical" evidence="1">
    <location>
        <begin position="76"/>
        <end position="91"/>
    </location>
</feature>
<dbReference type="KEGG" id="hte:Hydth_0922"/>
<evidence type="ECO:0000313" key="3">
    <source>
        <dbReference type="Proteomes" id="UP000002574"/>
    </source>
</evidence>
<evidence type="ECO:0000256" key="1">
    <source>
        <dbReference type="SAM" id="Phobius"/>
    </source>
</evidence>
<keyword evidence="1" id="KW-1133">Transmembrane helix</keyword>
<feature type="transmembrane region" description="Helical" evidence="1">
    <location>
        <begin position="14"/>
        <end position="32"/>
    </location>
</feature>
<proteinExistence type="predicted"/>
<evidence type="ECO:0000313" key="2">
    <source>
        <dbReference type="EMBL" id="BAI69384.1"/>
    </source>
</evidence>
<dbReference type="AlphaFoldDB" id="D3DHT2"/>
<sequence length="92" mass="10463">MQAIELLRRILKHYSIDIALAVVFMLVAFAYVYDQPTLLSAIARKVALASAGLVYYYITRVLKVGFIDWRDPYDKVYTIALLIYIGLVFALG</sequence>
<name>D3DHT2_HYDTT</name>
<dbReference type="Proteomes" id="UP000002574">
    <property type="component" value="Chromosome"/>
</dbReference>
<keyword evidence="1" id="KW-0472">Membrane</keyword>
<protein>
    <submittedName>
        <fullName evidence="2">Uncharacterized protein</fullName>
    </submittedName>
</protein>
<gene>
    <name evidence="2" type="ordered locus">HTH_0925</name>
</gene>
<accession>D3DHT2</accession>
<reference evidence="2 3" key="1">
    <citation type="journal article" date="2010" name="J. Bacteriol.">
        <title>Complete genome sequence of the thermophilic, obligately chemolithoautotrophic hydrogen-oxidizing bacterium Hydrogenobacter thermophilus TK-6.</title>
        <authorList>
            <person name="Arai H."/>
            <person name="Kanbe H."/>
            <person name="Ishii M."/>
            <person name="Igarashi Y."/>
        </authorList>
    </citation>
    <scope>NUCLEOTIDE SEQUENCE [LARGE SCALE GENOMIC DNA]</scope>
    <source>
        <strain evidence="3">DSM 6534 / IAM 12695 / TK-6 [Tokyo]</strain>
    </source>
</reference>
<organism evidence="2 3">
    <name type="scientific">Hydrogenobacter thermophilus (strain DSM 6534 / IAM 12695 / TK-6)</name>
    <dbReference type="NCBI Taxonomy" id="608538"/>
    <lineage>
        <taxon>Bacteria</taxon>
        <taxon>Pseudomonadati</taxon>
        <taxon>Aquificota</taxon>
        <taxon>Aquificia</taxon>
        <taxon>Aquificales</taxon>
        <taxon>Aquificaceae</taxon>
        <taxon>Hydrogenobacter</taxon>
    </lineage>
</organism>
<dbReference type="EMBL" id="AP011112">
    <property type="protein sequence ID" value="BAI69384.1"/>
    <property type="molecule type" value="Genomic_DNA"/>
</dbReference>
<keyword evidence="3" id="KW-1185">Reference proteome</keyword>
<feature type="transmembrane region" description="Helical" evidence="1">
    <location>
        <begin position="38"/>
        <end position="56"/>
    </location>
</feature>
<keyword evidence="1" id="KW-0812">Transmembrane</keyword>
<dbReference type="KEGG" id="hth:HTH_0925"/>
<dbReference type="STRING" id="608538.HTH_0925"/>